<accession>A0ABU8SMF3</accession>
<keyword evidence="3" id="KW-1185">Reference proteome</keyword>
<feature type="chain" id="PRO_5047221168" evidence="1">
    <location>
        <begin position="27"/>
        <end position="165"/>
    </location>
</feature>
<protein>
    <submittedName>
        <fullName evidence="2">Uncharacterized protein</fullName>
    </submittedName>
</protein>
<proteinExistence type="predicted"/>
<evidence type="ECO:0000313" key="2">
    <source>
        <dbReference type="EMBL" id="MEJ6401090.1"/>
    </source>
</evidence>
<name>A0ABU8SMF3_9LACO</name>
<gene>
    <name evidence="2" type="ORF">R4146_08035</name>
</gene>
<sequence length="165" mass="18995">MRFKRVLPLLMGLGLFFSFMTTTASASKQYLNAFPSPMQAKWYAYNKKTGYTTLKISDHQLSVIKDQRTTATVSLHAYQKHDATKATKKQANWIYAWRDNDWIATYGWNQRFGSGSYFNVKKVKKSNQLTIHSMQAGVNSGTYYQTKHLAKHYGSKQQSNNTILM</sequence>
<evidence type="ECO:0000313" key="3">
    <source>
        <dbReference type="Proteomes" id="UP001370590"/>
    </source>
</evidence>
<dbReference type="Proteomes" id="UP001370590">
    <property type="component" value="Unassembled WGS sequence"/>
</dbReference>
<dbReference type="EMBL" id="JAWMWH010000003">
    <property type="protein sequence ID" value="MEJ6401090.1"/>
    <property type="molecule type" value="Genomic_DNA"/>
</dbReference>
<reference evidence="2 3" key="1">
    <citation type="submission" date="2023-10" db="EMBL/GenBank/DDBJ databases">
        <title>Nicoliella lavandulae sp. nov. isolated from Lavandula angustifolia flowers.</title>
        <authorList>
            <person name="Alcantara C."/>
            <person name="Zuniga M."/>
            <person name="Landete J.M."/>
            <person name="Monedero V."/>
        </authorList>
    </citation>
    <scope>NUCLEOTIDE SEQUENCE [LARGE SCALE GENOMIC DNA]</scope>
    <source>
        <strain evidence="2 3">Es01</strain>
    </source>
</reference>
<evidence type="ECO:0000256" key="1">
    <source>
        <dbReference type="SAM" id="SignalP"/>
    </source>
</evidence>
<comment type="caution">
    <text evidence="2">The sequence shown here is derived from an EMBL/GenBank/DDBJ whole genome shotgun (WGS) entry which is preliminary data.</text>
</comment>
<keyword evidence="1" id="KW-0732">Signal</keyword>
<organism evidence="2 3">
    <name type="scientific">Nicoliella lavandulae</name>
    <dbReference type="NCBI Taxonomy" id="3082954"/>
    <lineage>
        <taxon>Bacteria</taxon>
        <taxon>Bacillati</taxon>
        <taxon>Bacillota</taxon>
        <taxon>Bacilli</taxon>
        <taxon>Lactobacillales</taxon>
        <taxon>Lactobacillaceae</taxon>
        <taxon>Nicoliella</taxon>
    </lineage>
</organism>
<dbReference type="RefSeq" id="WP_339960939.1">
    <property type="nucleotide sequence ID" value="NZ_JAWMWH010000003.1"/>
</dbReference>
<feature type="signal peptide" evidence="1">
    <location>
        <begin position="1"/>
        <end position="26"/>
    </location>
</feature>